<dbReference type="Proteomes" id="UP001596620">
    <property type="component" value="Unassembled WGS sequence"/>
</dbReference>
<proteinExistence type="predicted"/>
<sequence>MADDDNPNNQSSEKERFDSSRRRFVKNTGMVVGGVAGGSLLGGFFTDQFLDDTGTKEKENGKQPIDYIEARMFFKHKKDFDVLNHATERIFPEDESGPGAIELGVPYYIDKQLAGDWGKNTEMYMQSPFQDDEIPLKREDVFLQGVRKINEASKNKFEDDFKNLEKGEQIEVLQLLENDDVDMELIRASDFFESLKSAVMEGCYSDPIYGGNKNMEGWKMKEYPGVQMSHRSNLEKEEFIAMEPKSLKDYMDIEN</sequence>
<evidence type="ECO:0000256" key="1">
    <source>
        <dbReference type="SAM" id="MobiDB-lite"/>
    </source>
</evidence>
<reference evidence="3" key="1">
    <citation type="journal article" date="2019" name="Int. J. Syst. Evol. Microbiol.">
        <title>The Global Catalogue of Microorganisms (GCM) 10K type strain sequencing project: providing services to taxonomists for standard genome sequencing and annotation.</title>
        <authorList>
            <consortium name="The Broad Institute Genomics Platform"/>
            <consortium name="The Broad Institute Genome Sequencing Center for Infectious Disease"/>
            <person name="Wu L."/>
            <person name="Ma J."/>
        </authorList>
    </citation>
    <scope>NUCLEOTIDE SEQUENCE [LARGE SCALE GENOMIC DNA]</scope>
    <source>
        <strain evidence="3">JCM 30234</strain>
    </source>
</reference>
<evidence type="ECO:0000313" key="2">
    <source>
        <dbReference type="EMBL" id="MFC7747183.1"/>
    </source>
</evidence>
<dbReference type="EMBL" id="JBHTGR010000016">
    <property type="protein sequence ID" value="MFC7747183.1"/>
    <property type="molecule type" value="Genomic_DNA"/>
</dbReference>
<keyword evidence="2" id="KW-0560">Oxidoreductase</keyword>
<dbReference type="InterPro" id="IPR027056">
    <property type="entry name" value="Gluconate_2DH_su3"/>
</dbReference>
<keyword evidence="3" id="KW-1185">Reference proteome</keyword>
<feature type="region of interest" description="Disordered" evidence="1">
    <location>
        <begin position="1"/>
        <end position="21"/>
    </location>
</feature>
<comment type="caution">
    <text evidence="2">The sequence shown here is derived from an EMBL/GenBank/DDBJ whole genome shotgun (WGS) entry which is preliminary data.</text>
</comment>
<dbReference type="Pfam" id="PF13618">
    <property type="entry name" value="Gluconate_2-dh3"/>
    <property type="match status" value="1"/>
</dbReference>
<accession>A0ABW2UW59</accession>
<name>A0ABW2UW59_9BACI</name>
<protein>
    <submittedName>
        <fullName evidence="2">Gluconate 2-dehydrogenase subunit 3 family protein</fullName>
        <ecNumber evidence="2">1.-.-.-</ecNumber>
    </submittedName>
</protein>
<feature type="compositionally biased region" description="Basic and acidic residues" evidence="1">
    <location>
        <begin position="12"/>
        <end position="21"/>
    </location>
</feature>
<organism evidence="2 3">
    <name type="scientific">Lentibacillus kimchii</name>
    <dbReference type="NCBI Taxonomy" id="1542911"/>
    <lineage>
        <taxon>Bacteria</taxon>
        <taxon>Bacillati</taxon>
        <taxon>Bacillota</taxon>
        <taxon>Bacilli</taxon>
        <taxon>Bacillales</taxon>
        <taxon>Bacillaceae</taxon>
        <taxon>Lentibacillus</taxon>
    </lineage>
</organism>
<dbReference type="GO" id="GO:0016491">
    <property type="term" value="F:oxidoreductase activity"/>
    <property type="evidence" value="ECO:0007669"/>
    <property type="project" value="UniProtKB-KW"/>
</dbReference>
<dbReference type="EC" id="1.-.-.-" evidence="2"/>
<gene>
    <name evidence="2" type="ORF">ACFQU8_08025</name>
</gene>
<dbReference type="RefSeq" id="WP_382358702.1">
    <property type="nucleotide sequence ID" value="NZ_JBHTGR010000016.1"/>
</dbReference>
<evidence type="ECO:0000313" key="3">
    <source>
        <dbReference type="Proteomes" id="UP001596620"/>
    </source>
</evidence>